<dbReference type="AlphaFoldDB" id="A0A3L7DXT2"/>
<keyword evidence="3" id="KW-0012">Acyltransferase</keyword>
<evidence type="ECO:0000313" key="5">
    <source>
        <dbReference type="Proteomes" id="UP000265509"/>
    </source>
</evidence>
<sequence length="489" mass="52205">MDDNTPVLVGVAAFQQHNPDYSAALEPIAIMEQALRDAADDAGNSSLLSRAGEVLVPKGIWGYSDPGRLLADAFGAGQARSVLAEIGVSQQTLLTRACQTITAGEAEVVLVTGAEAKYRALCSAKAGTEATETVQQDVEPDEKLLPEDELWSAVESAAGLGMPVGYYAIMDSALRYKQGLTPESHRQQMGEMYQRFSEIAAANPEAWSRAPVDAATISEPSPANRMLAFPYTKLHNSQWNVDQGAGLIFCSVALARELGLDPDKWIHPRAFAESNFMSVVSSRGDLGGCPGFRIAGATAMERAGISFEDIRLRELYSCFPLAVRSQLHEFGMSGDGDLSVTGGMTFGGGPLNNFVFQATVRMARLLRAQPAEVGLVTTVSGMLTKQGVALWSAQPGVDGWVFDDVTAQVREASDIREVVADVEGEAAVAGYTVMYQGGEPWRAVAIFDLADGRRTAAYSEQPAVIAAMLSRECCGEVFSLAAGEFRPRG</sequence>
<evidence type="ECO:0000256" key="1">
    <source>
        <dbReference type="ARBA" id="ARBA00010982"/>
    </source>
</evidence>
<dbReference type="RefSeq" id="WP_117956378.1">
    <property type="nucleotide sequence ID" value="NZ_QRAN01000019.1"/>
</dbReference>
<accession>A0A3L7DXT2</accession>
<comment type="caution">
    <text evidence="4">The sequence shown here is derived from an EMBL/GenBank/DDBJ whole genome shotgun (WGS) entry which is preliminary data.</text>
</comment>
<proteinExistence type="inferred from homology"/>
<name>A0A3L7DXT2_9GAMM</name>
<dbReference type="OrthoDB" id="4470569at2"/>
<dbReference type="Proteomes" id="UP000265509">
    <property type="component" value="Unassembled WGS sequence"/>
</dbReference>
<dbReference type="GO" id="GO:0016746">
    <property type="term" value="F:acyltransferase activity"/>
    <property type="evidence" value="ECO:0007669"/>
    <property type="project" value="UniProtKB-KW"/>
</dbReference>
<comment type="similarity">
    <text evidence="1">Belongs to the thiolase-like superfamily. Thiolase family.</text>
</comment>
<dbReference type="SUPFAM" id="SSF53901">
    <property type="entry name" value="Thiolase-like"/>
    <property type="match status" value="2"/>
</dbReference>
<protein>
    <submittedName>
        <fullName evidence="4">Acetyl-CoA acetyltransferase</fullName>
    </submittedName>
</protein>
<dbReference type="Gene3D" id="3.40.47.10">
    <property type="match status" value="1"/>
</dbReference>
<evidence type="ECO:0000313" key="4">
    <source>
        <dbReference type="EMBL" id="RLQ20801.1"/>
    </source>
</evidence>
<dbReference type="PANTHER" id="PTHR18919">
    <property type="entry name" value="ACETYL-COA C-ACYLTRANSFERASE"/>
    <property type="match status" value="1"/>
</dbReference>
<dbReference type="PANTHER" id="PTHR18919:SF139">
    <property type="entry name" value="THIOLASE-LIKE PROTEIN TYPE 1 ADDITIONAL C-TERMINAL DOMAIN-CONTAINING PROTEIN"/>
    <property type="match status" value="1"/>
</dbReference>
<dbReference type="Gene3D" id="2.40.50.840">
    <property type="match status" value="1"/>
</dbReference>
<keyword evidence="5" id="KW-1185">Reference proteome</keyword>
<dbReference type="EMBL" id="QRAN01000019">
    <property type="protein sequence ID" value="RLQ20801.1"/>
    <property type="molecule type" value="Genomic_DNA"/>
</dbReference>
<dbReference type="InterPro" id="IPR016039">
    <property type="entry name" value="Thiolase-like"/>
</dbReference>
<keyword evidence="2 4" id="KW-0808">Transferase</keyword>
<organism evidence="4 5">
    <name type="scientific">Seongchinamella sediminis</name>
    <dbReference type="NCBI Taxonomy" id="2283635"/>
    <lineage>
        <taxon>Bacteria</taxon>
        <taxon>Pseudomonadati</taxon>
        <taxon>Pseudomonadota</taxon>
        <taxon>Gammaproteobacteria</taxon>
        <taxon>Cellvibrionales</taxon>
        <taxon>Halieaceae</taxon>
        <taxon>Seongchinamella</taxon>
    </lineage>
</organism>
<gene>
    <name evidence="4" type="ORF">DWB85_15500</name>
</gene>
<reference evidence="4 5" key="1">
    <citation type="submission" date="2018-07" db="EMBL/GenBank/DDBJ databases">
        <title>Halioglobus sp. genome submission.</title>
        <authorList>
            <person name="Ye M.-Q."/>
            <person name="Du Z.-J."/>
        </authorList>
    </citation>
    <scope>NUCLEOTIDE SEQUENCE [LARGE SCALE GENOMIC DNA]</scope>
    <source>
        <strain evidence="4 5">U0301</strain>
    </source>
</reference>
<evidence type="ECO:0000256" key="3">
    <source>
        <dbReference type="ARBA" id="ARBA00023315"/>
    </source>
</evidence>
<evidence type="ECO:0000256" key="2">
    <source>
        <dbReference type="ARBA" id="ARBA00022679"/>
    </source>
</evidence>